<evidence type="ECO:0008006" key="4">
    <source>
        <dbReference type="Google" id="ProtNLM"/>
    </source>
</evidence>
<evidence type="ECO:0000313" key="3">
    <source>
        <dbReference type="Proteomes" id="UP000559626"/>
    </source>
</evidence>
<dbReference type="AlphaFoldDB" id="A0A7Y0AC49"/>
<dbReference type="Proteomes" id="UP000559626">
    <property type="component" value="Unassembled WGS sequence"/>
</dbReference>
<keyword evidence="3" id="KW-1185">Reference proteome</keyword>
<reference evidence="2 3" key="1">
    <citation type="submission" date="2020-04" db="EMBL/GenBank/DDBJ databases">
        <title>Hymenobacter polaris sp. nov., isolated from Arctic soil.</title>
        <authorList>
            <person name="Dahal R.H."/>
        </authorList>
    </citation>
    <scope>NUCLEOTIDE SEQUENCE [LARGE SCALE GENOMIC DNA]</scope>
    <source>
        <strain evidence="2 3">RP-2-7</strain>
    </source>
</reference>
<feature type="region of interest" description="Disordered" evidence="1">
    <location>
        <begin position="1"/>
        <end position="22"/>
    </location>
</feature>
<sequence length="55" mass="5807">MPEKKSVGGQSVTRKNYTPASKAKCVRQEVAGARQAAGARAPGIAPALLGRWQRT</sequence>
<evidence type="ECO:0000256" key="1">
    <source>
        <dbReference type="SAM" id="MobiDB-lite"/>
    </source>
</evidence>
<comment type="caution">
    <text evidence="2">The sequence shown here is derived from an EMBL/GenBank/DDBJ whole genome shotgun (WGS) entry which is preliminary data.</text>
</comment>
<name>A0A7Y0AC49_9BACT</name>
<proteinExistence type="predicted"/>
<dbReference type="RefSeq" id="WP_169529661.1">
    <property type="nucleotide sequence ID" value="NZ_JABBGH010000001.1"/>
</dbReference>
<organism evidence="2 3">
    <name type="scientific">Hymenobacter polaris</name>
    <dbReference type="NCBI Taxonomy" id="2682546"/>
    <lineage>
        <taxon>Bacteria</taxon>
        <taxon>Pseudomonadati</taxon>
        <taxon>Bacteroidota</taxon>
        <taxon>Cytophagia</taxon>
        <taxon>Cytophagales</taxon>
        <taxon>Hymenobacteraceae</taxon>
        <taxon>Hymenobacter</taxon>
    </lineage>
</organism>
<feature type="compositionally biased region" description="Polar residues" evidence="1">
    <location>
        <begin position="8"/>
        <end position="19"/>
    </location>
</feature>
<accession>A0A7Y0AC49</accession>
<gene>
    <name evidence="2" type="ORF">HHL22_03970</name>
</gene>
<protein>
    <recommendedName>
        <fullName evidence="4">Transposase</fullName>
    </recommendedName>
</protein>
<dbReference type="EMBL" id="JABBGH010000001">
    <property type="protein sequence ID" value="NML64355.1"/>
    <property type="molecule type" value="Genomic_DNA"/>
</dbReference>
<evidence type="ECO:0000313" key="2">
    <source>
        <dbReference type="EMBL" id="NML64355.1"/>
    </source>
</evidence>